<keyword evidence="5 6" id="KW-0472">Membrane</keyword>
<comment type="caution">
    <text evidence="8">The sequence shown here is derived from an EMBL/GenBank/DDBJ whole genome shotgun (WGS) entry which is preliminary data.</text>
</comment>
<feature type="transmembrane region" description="Helical" evidence="6">
    <location>
        <begin position="73"/>
        <end position="97"/>
    </location>
</feature>
<dbReference type="Proteomes" id="UP001142489">
    <property type="component" value="Unassembled WGS sequence"/>
</dbReference>
<dbReference type="Pfam" id="PF09815">
    <property type="entry name" value="XK-related"/>
    <property type="match status" value="1"/>
</dbReference>
<dbReference type="InterPro" id="IPR051773">
    <property type="entry name" value="XK-related_adapter"/>
</dbReference>
<accession>A0A9Q0XD81</accession>
<keyword evidence="9" id="KW-1185">Reference proteome</keyword>
<evidence type="ECO:0000256" key="1">
    <source>
        <dbReference type="ARBA" id="ARBA00004141"/>
    </source>
</evidence>
<feature type="transmembrane region" description="Helical" evidence="6">
    <location>
        <begin position="109"/>
        <end position="130"/>
    </location>
</feature>
<dbReference type="InterPro" id="IPR018629">
    <property type="entry name" value="XK-rel"/>
</dbReference>
<evidence type="ECO:0000256" key="7">
    <source>
        <dbReference type="SAM" id="MobiDB-lite"/>
    </source>
</evidence>
<protein>
    <recommendedName>
        <fullName evidence="6">XK-related protein</fullName>
    </recommendedName>
</protein>
<dbReference type="AlphaFoldDB" id="A0A9Q0XD81"/>
<dbReference type="EMBL" id="JAPFRF010000015">
    <property type="protein sequence ID" value="KAJ7310526.1"/>
    <property type="molecule type" value="Genomic_DNA"/>
</dbReference>
<dbReference type="PANTHER" id="PTHR14297:SF4">
    <property type="entry name" value="XK-RELATED PROTEIN 2"/>
    <property type="match status" value="1"/>
</dbReference>
<feature type="region of interest" description="Disordered" evidence="7">
    <location>
        <begin position="1"/>
        <end position="20"/>
    </location>
</feature>
<evidence type="ECO:0000313" key="8">
    <source>
        <dbReference type="EMBL" id="KAJ7310526.1"/>
    </source>
</evidence>
<proteinExistence type="inferred from homology"/>
<dbReference type="PANTHER" id="PTHR14297">
    <property type="entry name" value="MEMBRANE TRANSPORT PROTEIN XK FAMILY MEMBER"/>
    <property type="match status" value="1"/>
</dbReference>
<reference evidence="8" key="1">
    <citation type="journal article" date="2023" name="DNA Res.">
        <title>Chromosome-level genome assembly of Phrynocephalus forsythii using third-generation DNA sequencing and Hi-C analysis.</title>
        <authorList>
            <person name="Qi Y."/>
            <person name="Zhao W."/>
            <person name="Zhao Y."/>
            <person name="Niu C."/>
            <person name="Cao S."/>
            <person name="Zhang Y."/>
        </authorList>
    </citation>
    <scope>NUCLEOTIDE SEQUENCE</scope>
    <source>
        <tissue evidence="8">Muscle</tissue>
    </source>
</reference>
<evidence type="ECO:0000256" key="2">
    <source>
        <dbReference type="ARBA" id="ARBA00008789"/>
    </source>
</evidence>
<evidence type="ECO:0000256" key="6">
    <source>
        <dbReference type="RuleBase" id="RU910716"/>
    </source>
</evidence>
<sequence>MDSVSDTSVGEWADHLPPKSQHAYPRHVIRKVASQVVTKTNPPFGIVFITLLYCGELATAGVVSYAYSRSDDLFWLSLTLLLMLIPAVMDQLTLIFVHRDLTSDKPFILFMHLLLLGPLIRCLEAIVIFYRLGREEEPYVTITRKKHIQNHSEVELEQEVGHSVRRLLTHRNAFKRMAVIQAFLGSTPQLTLQLYVSVVEQYVPTSRGFNDHGSLHCFPGQPGRPGL</sequence>
<evidence type="ECO:0000256" key="4">
    <source>
        <dbReference type="ARBA" id="ARBA00022989"/>
    </source>
</evidence>
<organism evidence="8 9">
    <name type="scientific">Phrynocephalus forsythii</name>
    <dbReference type="NCBI Taxonomy" id="171643"/>
    <lineage>
        <taxon>Eukaryota</taxon>
        <taxon>Metazoa</taxon>
        <taxon>Chordata</taxon>
        <taxon>Craniata</taxon>
        <taxon>Vertebrata</taxon>
        <taxon>Euteleostomi</taxon>
        <taxon>Lepidosauria</taxon>
        <taxon>Squamata</taxon>
        <taxon>Bifurcata</taxon>
        <taxon>Unidentata</taxon>
        <taxon>Episquamata</taxon>
        <taxon>Toxicofera</taxon>
        <taxon>Iguania</taxon>
        <taxon>Acrodonta</taxon>
        <taxon>Agamidae</taxon>
        <taxon>Agaminae</taxon>
        <taxon>Phrynocephalus</taxon>
    </lineage>
</organism>
<gene>
    <name evidence="8" type="ORF">JRQ81_007450</name>
</gene>
<keyword evidence="3 6" id="KW-0812">Transmembrane</keyword>
<dbReference type="OrthoDB" id="10037417at2759"/>
<keyword evidence="4 6" id="KW-1133">Transmembrane helix</keyword>
<evidence type="ECO:0000313" key="9">
    <source>
        <dbReference type="Proteomes" id="UP001142489"/>
    </source>
</evidence>
<dbReference type="GO" id="GO:0005886">
    <property type="term" value="C:plasma membrane"/>
    <property type="evidence" value="ECO:0007669"/>
    <property type="project" value="UniProtKB-ARBA"/>
</dbReference>
<feature type="transmembrane region" description="Helical" evidence="6">
    <location>
        <begin position="44"/>
        <end position="67"/>
    </location>
</feature>
<name>A0A9Q0XD81_9SAUR</name>
<evidence type="ECO:0000256" key="3">
    <source>
        <dbReference type="ARBA" id="ARBA00022692"/>
    </source>
</evidence>
<evidence type="ECO:0000256" key="5">
    <source>
        <dbReference type="ARBA" id="ARBA00023136"/>
    </source>
</evidence>
<comment type="similarity">
    <text evidence="2 6">Belongs to the XK family.</text>
</comment>
<comment type="subcellular location">
    <subcellularLocation>
        <location evidence="1 6">Membrane</location>
        <topology evidence="1 6">Multi-pass membrane protein</topology>
    </subcellularLocation>
</comment>